<dbReference type="Proteomes" id="UP001139193">
    <property type="component" value="Unassembled WGS sequence"/>
</dbReference>
<dbReference type="InterPro" id="IPR003594">
    <property type="entry name" value="HATPase_dom"/>
</dbReference>
<dbReference type="CDD" id="cd00130">
    <property type="entry name" value="PAS"/>
    <property type="match status" value="2"/>
</dbReference>
<dbReference type="InterPro" id="IPR035965">
    <property type="entry name" value="PAS-like_dom_sf"/>
</dbReference>
<dbReference type="PROSITE" id="PS50109">
    <property type="entry name" value="HIS_KIN"/>
    <property type="match status" value="1"/>
</dbReference>
<comment type="catalytic activity">
    <reaction evidence="1">
        <text>ATP + protein L-histidine = ADP + protein N-phospho-L-histidine.</text>
        <dbReference type="EC" id="2.7.13.3"/>
    </reaction>
</comment>
<evidence type="ECO:0000259" key="8">
    <source>
        <dbReference type="PROSITE" id="PS50109"/>
    </source>
</evidence>
<evidence type="ECO:0000256" key="4">
    <source>
        <dbReference type="ARBA" id="ARBA00022679"/>
    </source>
</evidence>
<sequence>MSGKSRQPPMPANRYRNPLTDILFEKSKEFMGLYHVGQGWFTHVNTAGYQLLGYSSAQALYDDPARTLRARHLTPAEWDELRERVLRDGYYAVEMELRRQSGDTFWAHVELTCLWVEEQAYFVVHLTDTTPLHVAEHRLAESMGRFEAVVSHATIGIVMCNRAGDIVLANDKARQLFGYPDNTLLHQRIEALVPAAIGRYHEQLRESFHARPAMRAMGHNRDLLARRHDGSEFPVEVSLSYFQLDGELFVVAYIIDITAKKEAEQELHAQHRRVAQLNAELEQKVADRTQALGATLNQLEQRTRELSQALAAEQELGELKTRFVSMASHEFRTPLTAVLTSVMLLEKYTETEQQAQRQRHLNRIRTSVKHLTDILEEFLSVGRLEDGRLPLNRAELALAPLVHEAVAEVTGLRKPGQRIELALAPGLPPLWQDASLLRKVLANLLSNALKYSAENTTVAVRATLEDQWLRLTVQDQGIGIAPDDQERLFQRFFRARNAANLPGTGLGLYIVARYVELLGGTVALRSELGAGTTVTITLPYEKHSAD</sequence>
<keyword evidence="3" id="KW-0597">Phosphoprotein</keyword>
<keyword evidence="4" id="KW-0808">Transferase</keyword>
<keyword evidence="12" id="KW-1185">Reference proteome</keyword>
<evidence type="ECO:0000313" key="12">
    <source>
        <dbReference type="Proteomes" id="UP001139193"/>
    </source>
</evidence>
<dbReference type="Gene3D" id="3.30.450.20">
    <property type="entry name" value="PAS domain"/>
    <property type="match status" value="2"/>
</dbReference>
<evidence type="ECO:0000256" key="7">
    <source>
        <dbReference type="SAM" id="Coils"/>
    </source>
</evidence>
<dbReference type="Gene3D" id="3.30.565.10">
    <property type="entry name" value="Histidine kinase-like ATPase, C-terminal domain"/>
    <property type="match status" value="1"/>
</dbReference>
<comment type="caution">
    <text evidence="11">The sequence shown here is derived from an EMBL/GenBank/DDBJ whole genome shotgun (WGS) entry which is preliminary data.</text>
</comment>
<dbReference type="CDD" id="cd00082">
    <property type="entry name" value="HisKA"/>
    <property type="match status" value="1"/>
</dbReference>
<dbReference type="SUPFAM" id="SSF55874">
    <property type="entry name" value="ATPase domain of HSP90 chaperone/DNA topoisomerase II/histidine kinase"/>
    <property type="match status" value="1"/>
</dbReference>
<evidence type="ECO:0000256" key="5">
    <source>
        <dbReference type="ARBA" id="ARBA00022777"/>
    </source>
</evidence>
<dbReference type="SMART" id="SM00091">
    <property type="entry name" value="PAS"/>
    <property type="match status" value="2"/>
</dbReference>
<name>A0A9X1VGS6_9BACT</name>
<dbReference type="InterPro" id="IPR003661">
    <property type="entry name" value="HisK_dim/P_dom"/>
</dbReference>
<dbReference type="InterPro" id="IPR005467">
    <property type="entry name" value="His_kinase_dom"/>
</dbReference>
<dbReference type="Pfam" id="PF13426">
    <property type="entry name" value="PAS_9"/>
    <property type="match status" value="2"/>
</dbReference>
<dbReference type="SUPFAM" id="SSF47384">
    <property type="entry name" value="Homodimeric domain of signal transducing histidine kinase"/>
    <property type="match status" value="1"/>
</dbReference>
<dbReference type="RefSeq" id="WP_241936907.1">
    <property type="nucleotide sequence ID" value="NZ_JALBGC010000004.1"/>
</dbReference>
<gene>
    <name evidence="11" type="ORF">MON38_14535</name>
</gene>
<evidence type="ECO:0000313" key="11">
    <source>
        <dbReference type="EMBL" id="MCI1188641.1"/>
    </source>
</evidence>
<feature type="domain" description="Histidine kinase" evidence="8">
    <location>
        <begin position="326"/>
        <end position="542"/>
    </location>
</feature>
<dbReference type="PANTHER" id="PTHR43711:SF26">
    <property type="entry name" value="SENSOR HISTIDINE KINASE RCSC"/>
    <property type="match status" value="1"/>
</dbReference>
<dbReference type="InterPro" id="IPR004358">
    <property type="entry name" value="Sig_transdc_His_kin-like_C"/>
</dbReference>
<dbReference type="PROSITE" id="PS50113">
    <property type="entry name" value="PAC"/>
    <property type="match status" value="1"/>
</dbReference>
<dbReference type="Gene3D" id="1.10.287.130">
    <property type="match status" value="1"/>
</dbReference>
<dbReference type="EMBL" id="JALBGC010000004">
    <property type="protein sequence ID" value="MCI1188641.1"/>
    <property type="molecule type" value="Genomic_DNA"/>
</dbReference>
<evidence type="ECO:0000256" key="2">
    <source>
        <dbReference type="ARBA" id="ARBA00012438"/>
    </source>
</evidence>
<dbReference type="InterPro" id="IPR036097">
    <property type="entry name" value="HisK_dim/P_sf"/>
</dbReference>
<dbReference type="EC" id="2.7.13.3" evidence="2"/>
<feature type="domain" description="PAC" evidence="10">
    <location>
        <begin position="219"/>
        <end position="269"/>
    </location>
</feature>
<dbReference type="InterPro" id="IPR000700">
    <property type="entry name" value="PAS-assoc_C"/>
</dbReference>
<dbReference type="PROSITE" id="PS50112">
    <property type="entry name" value="PAS"/>
    <property type="match status" value="1"/>
</dbReference>
<keyword evidence="5" id="KW-0418">Kinase</keyword>
<dbReference type="InterPro" id="IPR036890">
    <property type="entry name" value="HATPase_C_sf"/>
</dbReference>
<feature type="coiled-coil region" evidence="7">
    <location>
        <begin position="260"/>
        <end position="316"/>
    </location>
</feature>
<evidence type="ECO:0000256" key="3">
    <source>
        <dbReference type="ARBA" id="ARBA00022553"/>
    </source>
</evidence>
<dbReference type="SMART" id="SM00086">
    <property type="entry name" value="PAC"/>
    <property type="match status" value="2"/>
</dbReference>
<evidence type="ECO:0000256" key="1">
    <source>
        <dbReference type="ARBA" id="ARBA00000085"/>
    </source>
</evidence>
<keyword evidence="7" id="KW-0175">Coiled coil</keyword>
<dbReference type="SMART" id="SM00387">
    <property type="entry name" value="HATPase_c"/>
    <property type="match status" value="1"/>
</dbReference>
<dbReference type="InterPro" id="IPR000014">
    <property type="entry name" value="PAS"/>
</dbReference>
<dbReference type="PANTHER" id="PTHR43711">
    <property type="entry name" value="TWO-COMPONENT HISTIDINE KINASE"/>
    <property type="match status" value="1"/>
</dbReference>
<evidence type="ECO:0000259" key="9">
    <source>
        <dbReference type="PROSITE" id="PS50112"/>
    </source>
</evidence>
<dbReference type="SUPFAM" id="SSF55785">
    <property type="entry name" value="PYP-like sensor domain (PAS domain)"/>
    <property type="match status" value="2"/>
</dbReference>
<evidence type="ECO:0000256" key="6">
    <source>
        <dbReference type="ARBA" id="ARBA00023012"/>
    </source>
</evidence>
<reference evidence="11" key="1">
    <citation type="submission" date="2022-03" db="EMBL/GenBank/DDBJ databases">
        <title>Bacterial whole genome sequence for Hymenobacter sp. DH14.</title>
        <authorList>
            <person name="Le V."/>
        </authorList>
    </citation>
    <scope>NUCLEOTIDE SEQUENCE</scope>
    <source>
        <strain evidence="11">DH14</strain>
    </source>
</reference>
<dbReference type="FunFam" id="3.30.565.10:FF:000006">
    <property type="entry name" value="Sensor histidine kinase WalK"/>
    <property type="match status" value="1"/>
</dbReference>
<keyword evidence="6" id="KW-0902">Two-component regulatory system</keyword>
<dbReference type="AlphaFoldDB" id="A0A9X1VGS6"/>
<dbReference type="Pfam" id="PF00512">
    <property type="entry name" value="HisKA"/>
    <property type="match status" value="1"/>
</dbReference>
<accession>A0A9X1VGS6</accession>
<organism evidence="11 12">
    <name type="scientific">Hymenobacter cyanobacteriorum</name>
    <dbReference type="NCBI Taxonomy" id="2926463"/>
    <lineage>
        <taxon>Bacteria</taxon>
        <taxon>Pseudomonadati</taxon>
        <taxon>Bacteroidota</taxon>
        <taxon>Cytophagia</taxon>
        <taxon>Cytophagales</taxon>
        <taxon>Hymenobacteraceae</taxon>
        <taxon>Hymenobacter</taxon>
    </lineage>
</organism>
<dbReference type="GO" id="GO:0000155">
    <property type="term" value="F:phosphorelay sensor kinase activity"/>
    <property type="evidence" value="ECO:0007669"/>
    <property type="project" value="InterPro"/>
</dbReference>
<evidence type="ECO:0000259" key="10">
    <source>
        <dbReference type="PROSITE" id="PS50113"/>
    </source>
</evidence>
<dbReference type="Pfam" id="PF02518">
    <property type="entry name" value="HATPase_c"/>
    <property type="match status" value="1"/>
</dbReference>
<dbReference type="NCBIfam" id="TIGR00229">
    <property type="entry name" value="sensory_box"/>
    <property type="match status" value="2"/>
</dbReference>
<dbReference type="PRINTS" id="PR00344">
    <property type="entry name" value="BCTRLSENSOR"/>
</dbReference>
<protein>
    <recommendedName>
        <fullName evidence="2">histidine kinase</fullName>
        <ecNumber evidence="2">2.7.13.3</ecNumber>
    </recommendedName>
</protein>
<proteinExistence type="predicted"/>
<dbReference type="InterPro" id="IPR050736">
    <property type="entry name" value="Sensor_HK_Regulatory"/>
</dbReference>
<dbReference type="SMART" id="SM00388">
    <property type="entry name" value="HisKA"/>
    <property type="match status" value="1"/>
</dbReference>
<feature type="domain" description="PAS" evidence="9">
    <location>
        <begin position="142"/>
        <end position="211"/>
    </location>
</feature>
<dbReference type="InterPro" id="IPR001610">
    <property type="entry name" value="PAC"/>
</dbReference>